<evidence type="ECO:0000313" key="5">
    <source>
        <dbReference type="Proteomes" id="UP000240978"/>
    </source>
</evidence>
<comment type="caution">
    <text evidence="4">The sequence shown here is derived from an EMBL/GenBank/DDBJ whole genome shotgun (WGS) entry which is preliminary data.</text>
</comment>
<dbReference type="Proteomes" id="UP000240978">
    <property type="component" value="Unassembled WGS sequence"/>
</dbReference>
<keyword evidence="5" id="KW-1185">Reference proteome</keyword>
<sequence length="270" mass="31094">MNSSIRLIFFFTLPFLVPTSLTAQKANFDAYKAQYDQGAGNTIFDKGLKQTAPVSGYPFVLITGVKFKDCANGVPTENELSHLYTISDSVYATVTTLVKNIMAGTFTYQCERLEYYYVTDTTNIREHLTKLYQKHFSAYDPYINIKPDKDWDAYLKFLYPNEETLEYMQNEKILMTLEKQGDKLEKERRVNHWINFTSEKDIDCFIPYATKQGFKVETKGKDTKSELLKLRISRTDKVDLPSISSITSALRKEAKKCNGIYNGWETAVVK</sequence>
<dbReference type="InterPro" id="IPR016097">
    <property type="entry name" value="DUF695"/>
</dbReference>
<evidence type="ECO:0000256" key="1">
    <source>
        <dbReference type="SAM" id="SignalP"/>
    </source>
</evidence>
<dbReference type="Pfam" id="PF05117">
    <property type="entry name" value="DUF695"/>
    <property type="match status" value="1"/>
</dbReference>
<organism evidence="4 5">
    <name type="scientific">Chitinophaga ginsengisoli</name>
    <dbReference type="NCBI Taxonomy" id="363837"/>
    <lineage>
        <taxon>Bacteria</taxon>
        <taxon>Pseudomonadati</taxon>
        <taxon>Bacteroidota</taxon>
        <taxon>Chitinophagia</taxon>
        <taxon>Chitinophagales</taxon>
        <taxon>Chitinophagaceae</taxon>
        <taxon>Chitinophaga</taxon>
    </lineage>
</organism>
<dbReference type="AlphaFoldDB" id="A0A2P8G743"/>
<dbReference type="InterPro" id="IPR009671">
    <property type="entry name" value="RraB_dom"/>
</dbReference>
<gene>
    <name evidence="4" type="ORF">CLV42_106101</name>
</gene>
<evidence type="ECO:0000259" key="2">
    <source>
        <dbReference type="Pfam" id="PF05117"/>
    </source>
</evidence>
<name>A0A2P8G743_9BACT</name>
<feature type="domain" description="Regulator of ribonuclease activity B" evidence="3">
    <location>
        <begin position="169"/>
        <end position="266"/>
    </location>
</feature>
<dbReference type="OrthoDB" id="7839302at2"/>
<dbReference type="RefSeq" id="WP_106602980.1">
    <property type="nucleotide sequence ID" value="NZ_PYGK01000006.1"/>
</dbReference>
<dbReference type="Gene3D" id="3.30.70.970">
    <property type="entry name" value="RraB-like"/>
    <property type="match status" value="1"/>
</dbReference>
<feature type="chain" id="PRO_5015170761" evidence="1">
    <location>
        <begin position="26"/>
        <end position="270"/>
    </location>
</feature>
<reference evidence="4 5" key="1">
    <citation type="submission" date="2018-03" db="EMBL/GenBank/DDBJ databases">
        <title>Genomic Encyclopedia of Archaeal and Bacterial Type Strains, Phase II (KMG-II): from individual species to whole genera.</title>
        <authorList>
            <person name="Goeker M."/>
        </authorList>
    </citation>
    <scope>NUCLEOTIDE SEQUENCE [LARGE SCALE GENOMIC DNA]</scope>
    <source>
        <strain evidence="4 5">DSM 18107</strain>
    </source>
</reference>
<evidence type="ECO:0000313" key="4">
    <source>
        <dbReference type="EMBL" id="PSL29767.1"/>
    </source>
</evidence>
<feature type="signal peptide" evidence="1">
    <location>
        <begin position="1"/>
        <end position="25"/>
    </location>
</feature>
<accession>A0A2P8G743</accession>
<dbReference type="InterPro" id="IPR036701">
    <property type="entry name" value="RraB-like_sf"/>
</dbReference>
<protein>
    <submittedName>
        <fullName evidence="4">Uncharacterized protein DUF695</fullName>
    </submittedName>
</protein>
<evidence type="ECO:0000259" key="3">
    <source>
        <dbReference type="Pfam" id="PF06877"/>
    </source>
</evidence>
<dbReference type="EMBL" id="PYGK01000006">
    <property type="protein sequence ID" value="PSL29767.1"/>
    <property type="molecule type" value="Genomic_DNA"/>
</dbReference>
<dbReference type="SUPFAM" id="SSF89946">
    <property type="entry name" value="Hypothetical protein VC0424"/>
    <property type="match status" value="1"/>
</dbReference>
<feature type="domain" description="DUF695" evidence="2">
    <location>
        <begin position="34"/>
        <end position="159"/>
    </location>
</feature>
<dbReference type="Pfam" id="PF06877">
    <property type="entry name" value="RraB"/>
    <property type="match status" value="1"/>
</dbReference>
<proteinExistence type="predicted"/>
<keyword evidence="1" id="KW-0732">Signal</keyword>